<sequence length="265" mass="28275">MIALALSPHLDDAAFSCGGTLARMAAAGWRVLVVTAFTASVPNPRGFALECQRDKGLPDDADYMALRRAEDLAACAALGAAALHLPFREAPHRGYADASALFAQVREDDAVHLALAPALSALPPADLWLMPQAIGGHVDHVQLLRAAALVRPLGLPLLHWEDWPYAARPHSHPARPVPLNHLPEMKVACNAAARRRACHSYVTQLGFQFGGPAELDAALDAAGEEERFRLDGVLPAAFFPSVRGKATSASRPSQAASRVDERGTR</sequence>
<dbReference type="EMBL" id="JAPFQI010000004">
    <property type="protein sequence ID" value="MCW8085692.1"/>
    <property type="molecule type" value="Genomic_DNA"/>
</dbReference>
<proteinExistence type="predicted"/>
<protein>
    <submittedName>
        <fullName evidence="2">PIG-L family deacetylase</fullName>
    </submittedName>
</protein>
<dbReference type="Proteomes" id="UP001526430">
    <property type="component" value="Unassembled WGS sequence"/>
</dbReference>
<evidence type="ECO:0000313" key="2">
    <source>
        <dbReference type="EMBL" id="MCW8085692.1"/>
    </source>
</evidence>
<feature type="region of interest" description="Disordered" evidence="1">
    <location>
        <begin position="244"/>
        <end position="265"/>
    </location>
</feature>
<reference evidence="2 3" key="1">
    <citation type="submission" date="2022-10" db="EMBL/GenBank/DDBJ databases">
        <title>Roseococcus glaciei nov., sp. nov., isolated from glacier.</title>
        <authorList>
            <person name="Liu Q."/>
            <person name="Xin Y.-H."/>
        </authorList>
    </citation>
    <scope>NUCLEOTIDE SEQUENCE [LARGE SCALE GENOMIC DNA]</scope>
    <source>
        <strain evidence="2 3">MDT2-1-1</strain>
    </source>
</reference>
<organism evidence="2 3">
    <name type="scientific">Sabulicella glaciei</name>
    <dbReference type="NCBI Taxonomy" id="2984948"/>
    <lineage>
        <taxon>Bacteria</taxon>
        <taxon>Pseudomonadati</taxon>
        <taxon>Pseudomonadota</taxon>
        <taxon>Alphaproteobacteria</taxon>
        <taxon>Acetobacterales</taxon>
        <taxon>Acetobacteraceae</taxon>
        <taxon>Sabulicella</taxon>
    </lineage>
</organism>
<dbReference type="InterPro" id="IPR024078">
    <property type="entry name" value="LmbE-like_dom_sf"/>
</dbReference>
<comment type="caution">
    <text evidence="2">The sequence shown here is derived from an EMBL/GenBank/DDBJ whole genome shotgun (WGS) entry which is preliminary data.</text>
</comment>
<keyword evidence="3" id="KW-1185">Reference proteome</keyword>
<name>A0ABT3NU51_9PROT</name>
<feature type="compositionally biased region" description="Polar residues" evidence="1">
    <location>
        <begin position="247"/>
        <end position="256"/>
    </location>
</feature>
<accession>A0ABT3NU51</accession>
<evidence type="ECO:0000313" key="3">
    <source>
        <dbReference type="Proteomes" id="UP001526430"/>
    </source>
</evidence>
<dbReference type="InterPro" id="IPR003737">
    <property type="entry name" value="GlcNAc_PI_deacetylase-related"/>
</dbReference>
<gene>
    <name evidence="2" type="ORF">OF850_08650</name>
</gene>
<evidence type="ECO:0000256" key="1">
    <source>
        <dbReference type="SAM" id="MobiDB-lite"/>
    </source>
</evidence>
<dbReference type="Gene3D" id="3.40.50.10320">
    <property type="entry name" value="LmbE-like"/>
    <property type="match status" value="1"/>
</dbReference>
<dbReference type="Pfam" id="PF02585">
    <property type="entry name" value="PIG-L"/>
    <property type="match status" value="1"/>
</dbReference>
<dbReference type="SUPFAM" id="SSF102588">
    <property type="entry name" value="LmbE-like"/>
    <property type="match status" value="1"/>
</dbReference>
<dbReference type="RefSeq" id="WP_301589628.1">
    <property type="nucleotide sequence ID" value="NZ_JAPFQI010000004.1"/>
</dbReference>